<comment type="caution">
    <text evidence="1">The sequence shown here is derived from an EMBL/GenBank/DDBJ whole genome shotgun (WGS) entry which is preliminary data.</text>
</comment>
<dbReference type="STRING" id="546275.FUSPEROL_02134"/>
<sequence length="175" mass="20666">MSFKDLFDVGKAFFKVTKTVVYDIPNAINNLNVNTSKSDLKDYSSFIQDLEKDYLTNLFSIICIYIENVFQENLNNKETKIESFENLSNYLQDSINTIQEFQKSNSEIRNKIIGNDLNNNEKYSNLLVFLSELNATINKLINYLNSTFAENKRYYEIRCQYDKFIQEKINFKMDN</sequence>
<dbReference type="HOGENOM" id="CLU_1530387_0_0_0"/>
<reference evidence="1 2" key="1">
    <citation type="submission" date="2010-02" db="EMBL/GenBank/DDBJ databases">
        <authorList>
            <person name="Weinstock G."/>
            <person name="Sodergren E."/>
            <person name="Clifton S."/>
            <person name="Fulton L."/>
            <person name="Fulton B."/>
            <person name="Courtney L."/>
            <person name="Fronick C."/>
            <person name="Harrison M."/>
            <person name="Strong C."/>
            <person name="Farmer C."/>
            <person name="Delahaunty K."/>
            <person name="Markovic C."/>
            <person name="Hall O."/>
            <person name="Minx P."/>
            <person name="Tomlinson C."/>
            <person name="Mitreva M."/>
            <person name="Nelson J."/>
            <person name="Hou S."/>
            <person name="Wollam A."/>
            <person name="Pepin K.H."/>
            <person name="Johnson M."/>
            <person name="Bhonagiri V."/>
            <person name="Zhang X."/>
            <person name="Suruliraj S."/>
            <person name="Warren W."/>
            <person name="Chinwalla A."/>
            <person name="Mardis E.R."/>
            <person name="Wilson R.K."/>
        </authorList>
    </citation>
    <scope>NUCLEOTIDE SEQUENCE [LARGE SCALE GENOMIC DNA]</scope>
    <source>
        <strain evidence="1 2">ATCC 33693</strain>
    </source>
</reference>
<proteinExistence type="predicted"/>
<dbReference type="EMBL" id="ACJY01000099">
    <property type="protein sequence ID" value="EFE86093.1"/>
    <property type="molecule type" value="Genomic_DNA"/>
</dbReference>
<dbReference type="GeneID" id="78420307"/>
<dbReference type="AlphaFoldDB" id="D4CXH3"/>
<protein>
    <submittedName>
        <fullName evidence="1">Uncharacterized protein</fullName>
    </submittedName>
</protein>
<organism evidence="1 2">
    <name type="scientific">Fusobacterium periodonticum ATCC 33693</name>
    <dbReference type="NCBI Taxonomy" id="546275"/>
    <lineage>
        <taxon>Bacteria</taxon>
        <taxon>Fusobacteriati</taxon>
        <taxon>Fusobacteriota</taxon>
        <taxon>Fusobacteriia</taxon>
        <taxon>Fusobacteriales</taxon>
        <taxon>Fusobacteriaceae</taxon>
        <taxon>Fusobacterium</taxon>
    </lineage>
</organism>
<dbReference type="Proteomes" id="UP000003748">
    <property type="component" value="Unassembled WGS sequence"/>
</dbReference>
<name>D4CXH3_9FUSO</name>
<accession>D4CXH3</accession>
<evidence type="ECO:0000313" key="1">
    <source>
        <dbReference type="EMBL" id="EFE86093.1"/>
    </source>
</evidence>
<gene>
    <name evidence="1" type="ORF">FUSPEROL_02134</name>
</gene>
<dbReference type="RefSeq" id="WP_005974909.1">
    <property type="nucleotide sequence ID" value="NZ_GG665898.1"/>
</dbReference>
<evidence type="ECO:0000313" key="2">
    <source>
        <dbReference type="Proteomes" id="UP000003748"/>
    </source>
</evidence>